<dbReference type="AlphaFoldDB" id="A0A6J5XLU8"/>
<organism evidence="2 3">
    <name type="scientific">Prunus armeniaca</name>
    <name type="common">Apricot</name>
    <name type="synonym">Armeniaca vulgaris</name>
    <dbReference type="NCBI Taxonomy" id="36596"/>
    <lineage>
        <taxon>Eukaryota</taxon>
        <taxon>Viridiplantae</taxon>
        <taxon>Streptophyta</taxon>
        <taxon>Embryophyta</taxon>
        <taxon>Tracheophyta</taxon>
        <taxon>Spermatophyta</taxon>
        <taxon>Magnoliopsida</taxon>
        <taxon>eudicotyledons</taxon>
        <taxon>Gunneridae</taxon>
        <taxon>Pentapetalae</taxon>
        <taxon>rosids</taxon>
        <taxon>fabids</taxon>
        <taxon>Rosales</taxon>
        <taxon>Rosaceae</taxon>
        <taxon>Amygdaloideae</taxon>
        <taxon>Amygdaleae</taxon>
        <taxon>Prunus</taxon>
    </lineage>
</organism>
<feature type="region of interest" description="Disordered" evidence="1">
    <location>
        <begin position="76"/>
        <end position="105"/>
    </location>
</feature>
<accession>A0A6J5XLU8</accession>
<feature type="compositionally biased region" description="Polar residues" evidence="1">
    <location>
        <begin position="81"/>
        <end position="105"/>
    </location>
</feature>
<reference evidence="3" key="1">
    <citation type="journal article" date="2020" name="Genome Biol.">
        <title>Gamete binning: chromosome-level and haplotype-resolved genome assembly enabled by high-throughput single-cell sequencing of gamete genomes.</title>
        <authorList>
            <person name="Campoy J.A."/>
            <person name="Sun H."/>
            <person name="Goel M."/>
            <person name="Jiao W.-B."/>
            <person name="Folz-Donahue K."/>
            <person name="Wang N."/>
            <person name="Rubio M."/>
            <person name="Liu C."/>
            <person name="Kukat C."/>
            <person name="Ruiz D."/>
            <person name="Huettel B."/>
            <person name="Schneeberger K."/>
        </authorList>
    </citation>
    <scope>NUCLEOTIDE SEQUENCE [LARGE SCALE GENOMIC DNA]</scope>
    <source>
        <strain evidence="3">cv. Rojo Pasion</strain>
    </source>
</reference>
<proteinExistence type="predicted"/>
<protein>
    <submittedName>
        <fullName evidence="2">Uncharacterized protein</fullName>
    </submittedName>
</protein>
<keyword evidence="3" id="KW-1185">Reference proteome</keyword>
<gene>
    <name evidence="2" type="ORF">ORAREDHAP_LOCUS35763</name>
</gene>
<evidence type="ECO:0000313" key="2">
    <source>
        <dbReference type="EMBL" id="CAB4313002.1"/>
    </source>
</evidence>
<dbReference type="Proteomes" id="UP000507245">
    <property type="component" value="Unassembled WGS sequence"/>
</dbReference>
<dbReference type="EMBL" id="CAEKKB010000006">
    <property type="protein sequence ID" value="CAB4313002.1"/>
    <property type="molecule type" value="Genomic_DNA"/>
</dbReference>
<name>A0A6J5XLU8_PRUAR</name>
<evidence type="ECO:0000313" key="3">
    <source>
        <dbReference type="Proteomes" id="UP000507245"/>
    </source>
</evidence>
<sequence length="105" mass="11425">MQNKRTAAGDINKRIQVERRRGSVVEKIEGTASQIARYDNHLNAIQVERRRGSVVEKIKGTASQIARYDNRLNEHKAATKGATSGTKDASGGTRTASSFKAAPQS</sequence>
<evidence type="ECO:0000256" key="1">
    <source>
        <dbReference type="SAM" id="MobiDB-lite"/>
    </source>
</evidence>